<reference evidence="16" key="1">
    <citation type="journal article" date="2015" name="Proc. Natl. Acad. Sci. U.S.A.">
        <title>Genome sequencing of adzuki bean (Vigna angularis) provides insight into high starch and low fat accumulation and domestication.</title>
        <authorList>
            <person name="Yang K."/>
            <person name="Tian Z."/>
            <person name="Chen C."/>
            <person name="Luo L."/>
            <person name="Zhao B."/>
            <person name="Wang Z."/>
            <person name="Yu L."/>
            <person name="Li Y."/>
            <person name="Sun Y."/>
            <person name="Li W."/>
            <person name="Chen Y."/>
            <person name="Li Y."/>
            <person name="Zhang Y."/>
            <person name="Ai D."/>
            <person name="Zhao J."/>
            <person name="Shang C."/>
            <person name="Ma Y."/>
            <person name="Wu B."/>
            <person name="Wang M."/>
            <person name="Gao L."/>
            <person name="Sun D."/>
            <person name="Zhang P."/>
            <person name="Guo F."/>
            <person name="Wang W."/>
            <person name="Li Y."/>
            <person name="Wang J."/>
            <person name="Varshney R.K."/>
            <person name="Wang J."/>
            <person name="Ling H.Q."/>
            <person name="Wan P."/>
        </authorList>
    </citation>
    <scope>NUCLEOTIDE SEQUENCE</scope>
    <source>
        <strain evidence="16">cv. Jingnong 6</strain>
    </source>
</reference>
<evidence type="ECO:0000313" key="16">
    <source>
        <dbReference type="Proteomes" id="UP000053144"/>
    </source>
</evidence>
<evidence type="ECO:0000256" key="9">
    <source>
        <dbReference type="ARBA" id="ARBA00022833"/>
    </source>
</evidence>
<dbReference type="PROSITE" id="PS50089">
    <property type="entry name" value="ZF_RING_2"/>
    <property type="match status" value="1"/>
</dbReference>
<dbReference type="KEGG" id="var:108320046"/>
<dbReference type="CDD" id="cd16454">
    <property type="entry name" value="RING-H2_PA-TM-RING"/>
    <property type="match status" value="1"/>
</dbReference>
<keyword evidence="11" id="KW-0472">Membrane</keyword>
<feature type="compositionally biased region" description="Basic residues" evidence="13">
    <location>
        <begin position="155"/>
        <end position="164"/>
    </location>
</feature>
<dbReference type="PANTHER" id="PTHR45977:SF4">
    <property type="entry name" value="RING-TYPE DOMAIN-CONTAINING PROTEIN"/>
    <property type="match status" value="1"/>
</dbReference>
<dbReference type="Proteomes" id="UP000053144">
    <property type="component" value="Unassembled WGS sequence"/>
</dbReference>
<dbReference type="InterPro" id="IPR013083">
    <property type="entry name" value="Znf_RING/FYVE/PHD"/>
</dbReference>
<evidence type="ECO:0000256" key="3">
    <source>
        <dbReference type="ARBA" id="ARBA00012483"/>
    </source>
</evidence>
<evidence type="ECO:0000256" key="4">
    <source>
        <dbReference type="ARBA" id="ARBA00022679"/>
    </source>
</evidence>
<dbReference type="GO" id="GO:0016020">
    <property type="term" value="C:membrane"/>
    <property type="evidence" value="ECO:0007669"/>
    <property type="project" value="UniProtKB-SubCell"/>
</dbReference>
<evidence type="ECO:0000256" key="12">
    <source>
        <dbReference type="PROSITE-ProRule" id="PRU00175"/>
    </source>
</evidence>
<feature type="domain" description="RING-type" evidence="14">
    <location>
        <begin position="224"/>
        <end position="265"/>
    </location>
</feature>
<comment type="catalytic activity">
    <reaction evidence="1">
        <text>S-ubiquitinyl-[E2 ubiquitin-conjugating enzyme]-L-cysteine + [acceptor protein]-L-lysine = [E2 ubiquitin-conjugating enzyme]-L-cysteine + N(6)-ubiquitinyl-[acceptor protein]-L-lysine.</text>
        <dbReference type="EC" id="2.3.2.27"/>
    </reaction>
</comment>
<comment type="subcellular location">
    <subcellularLocation>
        <location evidence="2">Membrane</location>
        <topology evidence="2">Multi-pass membrane protein</topology>
    </subcellularLocation>
</comment>
<dbReference type="Gramene" id="KOM26774">
    <property type="protein sequence ID" value="KOM26774"/>
    <property type="gene ID" value="LR48_Vigan316s001600"/>
</dbReference>
<organism evidence="15 16">
    <name type="scientific">Phaseolus angularis</name>
    <name type="common">Azuki bean</name>
    <name type="synonym">Vigna angularis</name>
    <dbReference type="NCBI Taxonomy" id="3914"/>
    <lineage>
        <taxon>Eukaryota</taxon>
        <taxon>Viridiplantae</taxon>
        <taxon>Streptophyta</taxon>
        <taxon>Embryophyta</taxon>
        <taxon>Tracheophyta</taxon>
        <taxon>Spermatophyta</taxon>
        <taxon>Magnoliopsida</taxon>
        <taxon>eudicotyledons</taxon>
        <taxon>Gunneridae</taxon>
        <taxon>Pentapetalae</taxon>
        <taxon>rosids</taxon>
        <taxon>fabids</taxon>
        <taxon>Fabales</taxon>
        <taxon>Fabaceae</taxon>
        <taxon>Papilionoideae</taxon>
        <taxon>50 kb inversion clade</taxon>
        <taxon>NPAAA clade</taxon>
        <taxon>indigoferoid/millettioid clade</taxon>
        <taxon>Phaseoleae</taxon>
        <taxon>Vigna</taxon>
    </lineage>
</organism>
<evidence type="ECO:0000256" key="2">
    <source>
        <dbReference type="ARBA" id="ARBA00004141"/>
    </source>
</evidence>
<evidence type="ECO:0000256" key="7">
    <source>
        <dbReference type="ARBA" id="ARBA00022771"/>
    </source>
</evidence>
<dbReference type="OMA" id="VIRECEY"/>
<name>A0A0L9T9J6_PHAAN</name>
<dbReference type="GO" id="GO:0016567">
    <property type="term" value="P:protein ubiquitination"/>
    <property type="evidence" value="ECO:0007669"/>
    <property type="project" value="TreeGrafter"/>
</dbReference>
<dbReference type="GO" id="GO:0061630">
    <property type="term" value="F:ubiquitin protein ligase activity"/>
    <property type="evidence" value="ECO:0007669"/>
    <property type="project" value="UniProtKB-EC"/>
</dbReference>
<dbReference type="AlphaFoldDB" id="A0A0L9T9J6"/>
<evidence type="ECO:0000313" key="15">
    <source>
        <dbReference type="EMBL" id="KOM26774.1"/>
    </source>
</evidence>
<dbReference type="SMART" id="SM00184">
    <property type="entry name" value="RING"/>
    <property type="match status" value="1"/>
</dbReference>
<evidence type="ECO:0000256" key="11">
    <source>
        <dbReference type="ARBA" id="ARBA00023136"/>
    </source>
</evidence>
<evidence type="ECO:0000256" key="5">
    <source>
        <dbReference type="ARBA" id="ARBA00022692"/>
    </source>
</evidence>
<evidence type="ECO:0000256" key="8">
    <source>
        <dbReference type="ARBA" id="ARBA00022786"/>
    </source>
</evidence>
<dbReference type="Gene3D" id="3.30.40.10">
    <property type="entry name" value="Zinc/RING finger domain, C3HC4 (zinc finger)"/>
    <property type="match status" value="1"/>
</dbReference>
<dbReference type="EC" id="2.3.2.27" evidence="3"/>
<keyword evidence="10" id="KW-1133">Transmembrane helix</keyword>
<keyword evidence="9" id="KW-0862">Zinc</keyword>
<keyword evidence="8" id="KW-0833">Ubl conjugation pathway</keyword>
<protein>
    <recommendedName>
        <fullName evidence="3">RING-type E3 ubiquitin transferase</fullName>
        <ecNumber evidence="3">2.3.2.27</ecNumber>
    </recommendedName>
</protein>
<dbReference type="Pfam" id="PF13639">
    <property type="entry name" value="zf-RING_2"/>
    <property type="match status" value="1"/>
</dbReference>
<keyword evidence="6" id="KW-0479">Metal-binding</keyword>
<evidence type="ECO:0000256" key="6">
    <source>
        <dbReference type="ARBA" id="ARBA00022723"/>
    </source>
</evidence>
<keyword evidence="5" id="KW-0812">Transmembrane</keyword>
<keyword evidence="7 12" id="KW-0863">Zinc-finger</keyword>
<feature type="compositionally biased region" description="Basic and acidic residues" evidence="13">
    <location>
        <begin position="165"/>
        <end position="179"/>
    </location>
</feature>
<feature type="region of interest" description="Disordered" evidence="13">
    <location>
        <begin position="154"/>
        <end position="196"/>
    </location>
</feature>
<dbReference type="GO" id="GO:0008270">
    <property type="term" value="F:zinc ion binding"/>
    <property type="evidence" value="ECO:0007669"/>
    <property type="project" value="UniProtKB-KW"/>
</dbReference>
<keyword evidence="4" id="KW-0808">Transferase</keyword>
<dbReference type="SUPFAM" id="SSF57850">
    <property type="entry name" value="RING/U-box"/>
    <property type="match status" value="1"/>
</dbReference>
<evidence type="ECO:0000256" key="10">
    <source>
        <dbReference type="ARBA" id="ARBA00022989"/>
    </source>
</evidence>
<feature type="compositionally biased region" description="Low complexity" evidence="13">
    <location>
        <begin position="180"/>
        <end position="196"/>
    </location>
</feature>
<dbReference type="OrthoDB" id="3365801at2759"/>
<proteinExistence type="predicted"/>
<gene>
    <name evidence="15" type="ORF">LR48_Vigan316s001600</name>
</gene>
<dbReference type="PANTHER" id="PTHR45977">
    <property type="entry name" value="TARGET OF ERK KINASE MPK-1"/>
    <property type="match status" value="1"/>
</dbReference>
<accession>A0A0L9T9J6</accession>
<evidence type="ECO:0000256" key="13">
    <source>
        <dbReference type="SAM" id="MobiDB-lite"/>
    </source>
</evidence>
<sequence length="273" mass="31650">MTLFLLYFSYHFRKKNMSTMHHYYSVMRVNDEHTTVLPGDYFNFEVKVRFHSADTFPEGLQHHFSPASIPAQDFFQEGPTFLHTVLSLSPFTIECVDEIAEGVLSTVQALFRVDSVSSFISLEPQESRHRIIPLTVTVIILNFVERAASEEFTQRSRRSQRASSRRSERLGTRRSERLSSRASQRQSSRLNQRQSSEVNYGSDDEILINRFLKKCTVIRECEYCCICLEELNVNAECYTLPCQHVFHLPCILTWLKTSHVCPLCRHSLPTGEN</sequence>
<dbReference type="InterPro" id="IPR001841">
    <property type="entry name" value="Znf_RING"/>
</dbReference>
<evidence type="ECO:0000259" key="14">
    <source>
        <dbReference type="PROSITE" id="PS50089"/>
    </source>
</evidence>
<dbReference type="GO" id="GO:0006511">
    <property type="term" value="P:ubiquitin-dependent protein catabolic process"/>
    <property type="evidence" value="ECO:0007669"/>
    <property type="project" value="TreeGrafter"/>
</dbReference>
<dbReference type="EMBL" id="KQ258340">
    <property type="protein sequence ID" value="KOM26774.1"/>
    <property type="molecule type" value="Genomic_DNA"/>
</dbReference>
<evidence type="ECO:0000256" key="1">
    <source>
        <dbReference type="ARBA" id="ARBA00000900"/>
    </source>
</evidence>